<accession>A0A3B0TUC2</accession>
<protein>
    <submittedName>
        <fullName evidence="2">Oligopeptide transport system permease protein OppC (TC 3.A.1.5.1)</fullName>
    </submittedName>
</protein>
<evidence type="ECO:0000313" key="2">
    <source>
        <dbReference type="EMBL" id="VAW21578.1"/>
    </source>
</evidence>
<keyword evidence="1" id="KW-0812">Transmembrane</keyword>
<feature type="transmembrane region" description="Helical" evidence="1">
    <location>
        <begin position="12"/>
        <end position="34"/>
    </location>
</feature>
<dbReference type="EMBL" id="UOER01000092">
    <property type="protein sequence ID" value="VAW21578.1"/>
    <property type="molecule type" value="Genomic_DNA"/>
</dbReference>
<name>A0A3B0TUC2_9ZZZZ</name>
<keyword evidence="1" id="KW-1133">Transmembrane helix</keyword>
<feature type="transmembrane region" description="Helical" evidence="1">
    <location>
        <begin position="46"/>
        <end position="67"/>
    </location>
</feature>
<organism evidence="2">
    <name type="scientific">hydrothermal vent metagenome</name>
    <dbReference type="NCBI Taxonomy" id="652676"/>
    <lineage>
        <taxon>unclassified sequences</taxon>
        <taxon>metagenomes</taxon>
        <taxon>ecological metagenomes</taxon>
    </lineage>
</organism>
<keyword evidence="1" id="KW-0472">Membrane</keyword>
<evidence type="ECO:0000256" key="1">
    <source>
        <dbReference type="SAM" id="Phobius"/>
    </source>
</evidence>
<reference evidence="2" key="1">
    <citation type="submission" date="2018-06" db="EMBL/GenBank/DDBJ databases">
        <authorList>
            <person name="Zhirakovskaya E."/>
        </authorList>
    </citation>
    <scope>NUCLEOTIDE SEQUENCE</scope>
</reference>
<sequence>MISEFGNIASKLARNPLGIIGLAFVLVYGIAGVVSSSDVFQSEERIILVWFMVTFPFFILIAFYLLVSKHHKKLYAPSDFKDDSNFLKALDSQISNSPKILEIEDITNKIKEEVEGQPLYKYTKLSECGKQLILGLNKQNSIIISEYNEKRGFTDEDIKTQIQMLSNYGWVKENNGELSITDIGRKELNTFIDLAYGRLA</sequence>
<gene>
    <name evidence="2" type="ORF">MNBD_BACTEROID04-1558</name>
</gene>
<proteinExistence type="predicted"/>
<dbReference type="AlphaFoldDB" id="A0A3B0TUC2"/>